<reference evidence="6 7" key="1">
    <citation type="journal article" date="2019" name="Sci. Rep.">
        <title>Nanopore sequencing improves the draft genome of the human pathogenic amoeba Naegleria fowleri.</title>
        <authorList>
            <person name="Liechti N."/>
            <person name="Schurch N."/>
            <person name="Bruggmann R."/>
            <person name="Wittwer M."/>
        </authorList>
    </citation>
    <scope>NUCLEOTIDE SEQUENCE [LARGE SCALE GENOMIC DNA]</scope>
    <source>
        <strain evidence="6 7">ATCC 30894</strain>
    </source>
</reference>
<name>A0A6A5CDR2_NAEFO</name>
<proteinExistence type="inferred from homology"/>
<keyword evidence="7" id="KW-1185">Reference proteome</keyword>
<dbReference type="InterPro" id="IPR008145">
    <property type="entry name" value="GK/Ca_channel_bsu"/>
</dbReference>
<dbReference type="AlphaFoldDB" id="A0A6A5CDR2"/>
<dbReference type="SMART" id="SM00072">
    <property type="entry name" value="GuKc"/>
    <property type="match status" value="1"/>
</dbReference>
<dbReference type="PANTHER" id="PTHR23117">
    <property type="entry name" value="GUANYLATE KINASE-RELATED"/>
    <property type="match status" value="1"/>
</dbReference>
<gene>
    <name evidence="6" type="ORF">FDP41_010560</name>
</gene>
<dbReference type="PANTHER" id="PTHR23117:SF13">
    <property type="entry name" value="GUANYLATE KINASE"/>
    <property type="match status" value="1"/>
</dbReference>
<feature type="domain" description="Guanylate kinase-like" evidence="5">
    <location>
        <begin position="201"/>
        <end position="386"/>
    </location>
</feature>
<accession>A0A6A5CDR2</accession>
<dbReference type="Pfam" id="PF00625">
    <property type="entry name" value="Guanylate_kin"/>
    <property type="match status" value="1"/>
</dbReference>
<feature type="region of interest" description="Disordered" evidence="4">
    <location>
        <begin position="1"/>
        <end position="32"/>
    </location>
</feature>
<dbReference type="OrthoDB" id="6334211at2759"/>
<evidence type="ECO:0000256" key="4">
    <source>
        <dbReference type="SAM" id="MobiDB-lite"/>
    </source>
</evidence>
<dbReference type="EMBL" id="VFQX01000006">
    <property type="protein sequence ID" value="KAF0983495.1"/>
    <property type="molecule type" value="Genomic_DNA"/>
</dbReference>
<comment type="caution">
    <text evidence="6">The sequence shown here is derived from an EMBL/GenBank/DDBJ whole genome shotgun (WGS) entry which is preliminary data.</text>
</comment>
<evidence type="ECO:0000256" key="1">
    <source>
        <dbReference type="ARBA" id="ARBA00005790"/>
    </source>
</evidence>
<dbReference type="GO" id="GO:0004385">
    <property type="term" value="F:GMP kinase activity"/>
    <property type="evidence" value="ECO:0007669"/>
    <property type="project" value="TreeGrafter"/>
</dbReference>
<dbReference type="Gene3D" id="1.20.890.10">
    <property type="entry name" value="cAMP-dependent protein kinase regulatory subunit, dimerization-anchoring domain"/>
    <property type="match status" value="1"/>
</dbReference>
<dbReference type="SUPFAM" id="SSF52540">
    <property type="entry name" value="P-loop containing nucleoside triphosphate hydrolases"/>
    <property type="match status" value="1"/>
</dbReference>
<dbReference type="RefSeq" id="XP_044568208.1">
    <property type="nucleotide sequence ID" value="XM_044700872.1"/>
</dbReference>
<dbReference type="SUPFAM" id="SSF47391">
    <property type="entry name" value="Dimerization-anchoring domain of cAMP-dependent PK regulatory subunit"/>
    <property type="match status" value="1"/>
</dbReference>
<keyword evidence="3" id="KW-0418">Kinase</keyword>
<dbReference type="PROSITE" id="PS50052">
    <property type="entry name" value="GUANYLATE_KINASE_2"/>
    <property type="match status" value="1"/>
</dbReference>
<evidence type="ECO:0000259" key="5">
    <source>
        <dbReference type="PROSITE" id="PS50052"/>
    </source>
</evidence>
<evidence type="ECO:0000313" key="6">
    <source>
        <dbReference type="EMBL" id="KAF0983495.1"/>
    </source>
</evidence>
<dbReference type="InterPro" id="IPR027417">
    <property type="entry name" value="P-loop_NTPase"/>
</dbReference>
<protein>
    <recommendedName>
        <fullName evidence="5">Guanylate kinase-like domain-containing protein</fullName>
    </recommendedName>
</protein>
<evidence type="ECO:0000256" key="2">
    <source>
        <dbReference type="ARBA" id="ARBA00022679"/>
    </source>
</evidence>
<evidence type="ECO:0000313" key="7">
    <source>
        <dbReference type="Proteomes" id="UP000444721"/>
    </source>
</evidence>
<dbReference type="VEuPathDB" id="AmoebaDB:NF0107190"/>
<comment type="similarity">
    <text evidence="1">Belongs to the guanylate kinase family.</text>
</comment>
<dbReference type="InterPro" id="IPR047501">
    <property type="entry name" value="DD_CATIP"/>
</dbReference>
<organism evidence="6 7">
    <name type="scientific">Naegleria fowleri</name>
    <name type="common">Brain eating amoeba</name>
    <dbReference type="NCBI Taxonomy" id="5763"/>
    <lineage>
        <taxon>Eukaryota</taxon>
        <taxon>Discoba</taxon>
        <taxon>Heterolobosea</taxon>
        <taxon>Tetramitia</taxon>
        <taxon>Eutetramitia</taxon>
        <taxon>Vahlkampfiidae</taxon>
        <taxon>Naegleria</taxon>
    </lineage>
</organism>
<feature type="compositionally biased region" description="Polar residues" evidence="4">
    <location>
        <begin position="1"/>
        <end position="14"/>
    </location>
</feature>
<dbReference type="VEuPathDB" id="AmoebaDB:NfTy_013050"/>
<dbReference type="GeneID" id="68117775"/>
<dbReference type="Proteomes" id="UP000444721">
    <property type="component" value="Unassembled WGS sequence"/>
</dbReference>
<dbReference type="CDD" id="cd22973">
    <property type="entry name" value="DD_CATIP"/>
    <property type="match status" value="1"/>
</dbReference>
<dbReference type="Gene3D" id="3.40.50.300">
    <property type="entry name" value="P-loop containing nucleotide triphosphate hydrolases"/>
    <property type="match status" value="1"/>
</dbReference>
<sequence length="405" mass="47383">MMQNDKSNNSNHEFSLNHDDPFNDEDQMERPLSPETLYREQFEKMFDTYKSMQQDKETINFEEVRELLQLSNLSIPVAAIKEEYDRRIGIENKATREQFVSIMRELISTVSIQSSPTVTKASSSTTPRSNIDFQERCMMEVKKEKYLQEHNQYIRDHPLLHQILFDFLNTTLIYQPEDVFSFAREYFSKLAKVETKSNHAKKVLVFSGAVVSANNFALKLQATFPHDVERAVGYTTRKPRIDEIEGIHHFFVPSHDEMKQLMKENYFYEIVQIGNDYYGNAKSEIDSILEKDKVCIVFANLKGVQQLKMILSENQINSCFFYIKPISMSSFENALSKIPTDDENLDFAKNRVLMIEDELRQDLSSVYNVVYEMNDELMSDAEIPLEYEMPDDLYKLIFSFISSNK</sequence>
<dbReference type="InterPro" id="IPR008144">
    <property type="entry name" value="Guanylate_kin-like_dom"/>
</dbReference>
<dbReference type="GO" id="GO:0005829">
    <property type="term" value="C:cytosol"/>
    <property type="evidence" value="ECO:0007669"/>
    <property type="project" value="TreeGrafter"/>
</dbReference>
<evidence type="ECO:0000256" key="3">
    <source>
        <dbReference type="ARBA" id="ARBA00022777"/>
    </source>
</evidence>
<dbReference type="VEuPathDB" id="AmoebaDB:FDP41_010560"/>
<keyword evidence="2" id="KW-0808">Transferase</keyword>